<organism evidence="1 2">
    <name type="scientific">Neptunomonas phycophila</name>
    <dbReference type="NCBI Taxonomy" id="1572645"/>
    <lineage>
        <taxon>Bacteria</taxon>
        <taxon>Pseudomonadati</taxon>
        <taxon>Pseudomonadota</taxon>
        <taxon>Gammaproteobacteria</taxon>
        <taxon>Oceanospirillales</taxon>
        <taxon>Oceanospirillaceae</taxon>
        <taxon>Neptunomonas</taxon>
    </lineage>
</organism>
<sequence length="250" mass="28465">MFQPLRHTLARNSRKRLPLITAGLAIAVVTSLTGCQTLNDNRKPFTLKQLAKSEIDMVTDLNLQTVNKLSRNLLVKLYKLNPRELKKAPPGMTVKKRINQLFSYPRTVRFSELGDYYSTTAITRAFDPEFNGDRVFALMVGVTGMIHTSYNFQNEFFMLDSIDHQKLYNSARNLESVAWQINHKKDKNNELLLISNSISPQLNEVNLSTERLFSKMIALQDMMAMIAADQNNRTINKVVHGVASTTFLPI</sequence>
<proteinExistence type="predicted"/>
<dbReference type="AlphaFoldDB" id="A0AAW7XLJ8"/>
<reference evidence="1" key="1">
    <citation type="submission" date="2023-07" db="EMBL/GenBank/DDBJ databases">
        <title>Genome content predicts the carbon catabolic preferences of heterotrophic bacteria.</title>
        <authorList>
            <person name="Gralka M."/>
        </authorList>
    </citation>
    <scope>NUCLEOTIDE SEQUENCE</scope>
    <source>
        <strain evidence="1">I2M16</strain>
    </source>
</reference>
<dbReference type="Proteomes" id="UP001169862">
    <property type="component" value="Unassembled WGS sequence"/>
</dbReference>
<dbReference type="EMBL" id="JAUOPG010000007">
    <property type="protein sequence ID" value="MDO6454248.1"/>
    <property type="molecule type" value="Genomic_DNA"/>
</dbReference>
<evidence type="ECO:0008006" key="3">
    <source>
        <dbReference type="Google" id="ProtNLM"/>
    </source>
</evidence>
<dbReference type="PROSITE" id="PS51257">
    <property type="entry name" value="PROKAR_LIPOPROTEIN"/>
    <property type="match status" value="1"/>
</dbReference>
<protein>
    <recommendedName>
        <fullName evidence="3">Lipoprotein</fullName>
    </recommendedName>
</protein>
<evidence type="ECO:0000313" key="2">
    <source>
        <dbReference type="Proteomes" id="UP001169862"/>
    </source>
</evidence>
<evidence type="ECO:0000313" key="1">
    <source>
        <dbReference type="EMBL" id="MDO6454248.1"/>
    </source>
</evidence>
<accession>A0AAW7XLJ8</accession>
<name>A0AAW7XLJ8_9GAMM</name>
<gene>
    <name evidence="1" type="ORF">Q4490_11810</name>
</gene>
<comment type="caution">
    <text evidence="1">The sequence shown here is derived from an EMBL/GenBank/DDBJ whole genome shotgun (WGS) entry which is preliminary data.</text>
</comment>
<dbReference type="RefSeq" id="WP_303496404.1">
    <property type="nucleotide sequence ID" value="NZ_JAUOPG010000007.1"/>
</dbReference>